<proteinExistence type="predicted"/>
<comment type="caution">
    <text evidence="1">The sequence shown here is derived from an EMBL/GenBank/DDBJ whole genome shotgun (WGS) entry which is preliminary data.</text>
</comment>
<accession>A0ACC0I6I2</accession>
<name>A0ACC0I6I2_9ERIC</name>
<evidence type="ECO:0000313" key="2">
    <source>
        <dbReference type="Proteomes" id="UP001060215"/>
    </source>
</evidence>
<sequence>MRIVAKMYDHPKINGAGSELVFEGHEHVHITRMANHVYDHGTGNEMSSSRPNGRQPNNMYNPSDGDSDDVMDLHMVLQLTRDIPTRQPQRNCPYTGEQYIKFLLSGNPKSIREQLRMEVPTFVELVKQIVRRNVVDWSNMRLSLEESLAMFLFICGQSSGTRNAGDRFQHSNETIHRHFVLMMRALGNLAPFVIQPPNMDVTHRKIRNDSADRHGLRWDNGEMRLQHLCGRHTTIDEANAWCRCCKQIDCGAEMNLCLLYVGDVFYPCVEVSVAVLLEN</sequence>
<dbReference type="EMBL" id="CM045763">
    <property type="protein sequence ID" value="KAI8020975.1"/>
    <property type="molecule type" value="Genomic_DNA"/>
</dbReference>
<keyword evidence="2" id="KW-1185">Reference proteome</keyword>
<evidence type="ECO:0000313" key="1">
    <source>
        <dbReference type="EMBL" id="KAI8020975.1"/>
    </source>
</evidence>
<gene>
    <name evidence="1" type="ORF">LOK49_LG03G03270</name>
</gene>
<reference evidence="1 2" key="1">
    <citation type="journal article" date="2022" name="Plant J.">
        <title>Chromosome-level genome of Camellia lanceoleosa provides a valuable resource for understanding genome evolution and self-incompatibility.</title>
        <authorList>
            <person name="Gong W."/>
            <person name="Xiao S."/>
            <person name="Wang L."/>
            <person name="Liao Z."/>
            <person name="Chang Y."/>
            <person name="Mo W."/>
            <person name="Hu G."/>
            <person name="Li W."/>
            <person name="Zhao G."/>
            <person name="Zhu H."/>
            <person name="Hu X."/>
            <person name="Ji K."/>
            <person name="Xiang X."/>
            <person name="Song Q."/>
            <person name="Yuan D."/>
            <person name="Jin S."/>
            <person name="Zhang L."/>
        </authorList>
    </citation>
    <scope>NUCLEOTIDE SEQUENCE [LARGE SCALE GENOMIC DNA]</scope>
    <source>
        <strain evidence="1">SQ_2022a</strain>
    </source>
</reference>
<protein>
    <submittedName>
        <fullName evidence="1">Uncharacterized protein</fullName>
    </submittedName>
</protein>
<organism evidence="1 2">
    <name type="scientific">Camellia lanceoleosa</name>
    <dbReference type="NCBI Taxonomy" id="1840588"/>
    <lineage>
        <taxon>Eukaryota</taxon>
        <taxon>Viridiplantae</taxon>
        <taxon>Streptophyta</taxon>
        <taxon>Embryophyta</taxon>
        <taxon>Tracheophyta</taxon>
        <taxon>Spermatophyta</taxon>
        <taxon>Magnoliopsida</taxon>
        <taxon>eudicotyledons</taxon>
        <taxon>Gunneridae</taxon>
        <taxon>Pentapetalae</taxon>
        <taxon>asterids</taxon>
        <taxon>Ericales</taxon>
        <taxon>Theaceae</taxon>
        <taxon>Camellia</taxon>
    </lineage>
</organism>
<dbReference type="Proteomes" id="UP001060215">
    <property type="component" value="Chromosome 6"/>
</dbReference>